<feature type="transmembrane region" description="Helical" evidence="1">
    <location>
        <begin position="20"/>
        <end position="37"/>
    </location>
</feature>
<sequence length="270" mass="28838">MGFVEFLFETKKGKTVMGIIYGWGGAIVIIGALFKIMHWPGSSFFLIAGLGIEAAIFAISAFEPPHMDLDWTLVYPELAGMDEGHGHGGHSISNKPVTEQLDDMLSEAKIGPELIESLGQGLRSLSDNANKLSQISDASVATNDYTDSLKNASTKVSDLADTYAQASQALTGLSDAAQSGSSTGEELQKMASTLEALNKSYEVQLTGSQQQAETMTAMYEGINTLMTNLSDSVEDTKRYKENISELSVNLSKLNTVYGNMLTAMSVPAGA</sequence>
<dbReference type="OrthoDB" id="1466660at2"/>
<comment type="caution">
    <text evidence="3">The sequence shown here is derived from an EMBL/GenBank/DDBJ whole genome shotgun (WGS) entry which is preliminary data.</text>
</comment>
<dbReference type="RefSeq" id="WP_147101827.1">
    <property type="nucleotide sequence ID" value="NZ_VOOS01000006.1"/>
</dbReference>
<protein>
    <submittedName>
        <fullName evidence="3">Gliding motility protein GldL</fullName>
    </submittedName>
</protein>
<evidence type="ECO:0000313" key="4">
    <source>
        <dbReference type="Proteomes" id="UP000321721"/>
    </source>
</evidence>
<evidence type="ECO:0000256" key="1">
    <source>
        <dbReference type="SAM" id="Phobius"/>
    </source>
</evidence>
<keyword evidence="1" id="KW-1133">Transmembrane helix</keyword>
<dbReference type="InterPro" id="IPR055087">
    <property type="entry name" value="GldL-like_N"/>
</dbReference>
<reference evidence="3 4" key="1">
    <citation type="submission" date="2019-08" db="EMBL/GenBank/DDBJ databases">
        <title>Genome of Vicingus serpentipes NCIMB 15042.</title>
        <authorList>
            <person name="Bowman J.P."/>
        </authorList>
    </citation>
    <scope>NUCLEOTIDE SEQUENCE [LARGE SCALE GENOMIC DNA]</scope>
    <source>
        <strain evidence="3 4">NCIMB 15042</strain>
    </source>
</reference>
<proteinExistence type="predicted"/>
<dbReference type="InterPro" id="IPR019852">
    <property type="entry name" value="Motility-assoc_prot_GldL"/>
</dbReference>
<gene>
    <name evidence="3" type="primary">gldL</name>
    <name evidence="3" type="ORF">FRY74_11690</name>
</gene>
<feature type="domain" description="Gliding motility protein GldL-like N-terminal" evidence="2">
    <location>
        <begin position="20"/>
        <end position="80"/>
    </location>
</feature>
<accession>A0A5C6RQH5</accession>
<keyword evidence="1" id="KW-0812">Transmembrane</keyword>
<dbReference type="EMBL" id="VOOS01000006">
    <property type="protein sequence ID" value="TXB63910.1"/>
    <property type="molecule type" value="Genomic_DNA"/>
</dbReference>
<dbReference type="AlphaFoldDB" id="A0A5C6RQH5"/>
<organism evidence="3 4">
    <name type="scientific">Vicingus serpentipes</name>
    <dbReference type="NCBI Taxonomy" id="1926625"/>
    <lineage>
        <taxon>Bacteria</taxon>
        <taxon>Pseudomonadati</taxon>
        <taxon>Bacteroidota</taxon>
        <taxon>Flavobacteriia</taxon>
        <taxon>Flavobacteriales</taxon>
        <taxon>Vicingaceae</taxon>
        <taxon>Vicingus</taxon>
    </lineage>
</organism>
<name>A0A5C6RQH5_9FLAO</name>
<evidence type="ECO:0000259" key="2">
    <source>
        <dbReference type="Pfam" id="PF22827"/>
    </source>
</evidence>
<dbReference type="Pfam" id="PF22827">
    <property type="entry name" value="GldL_N"/>
    <property type="match status" value="1"/>
</dbReference>
<feature type="transmembrane region" description="Helical" evidence="1">
    <location>
        <begin position="44"/>
        <end position="62"/>
    </location>
</feature>
<keyword evidence="1" id="KW-0472">Membrane</keyword>
<keyword evidence="4" id="KW-1185">Reference proteome</keyword>
<dbReference type="NCBIfam" id="TIGR03513">
    <property type="entry name" value="GldL_gliding"/>
    <property type="match status" value="1"/>
</dbReference>
<evidence type="ECO:0000313" key="3">
    <source>
        <dbReference type="EMBL" id="TXB63910.1"/>
    </source>
</evidence>
<dbReference type="Proteomes" id="UP000321721">
    <property type="component" value="Unassembled WGS sequence"/>
</dbReference>